<dbReference type="CDD" id="cd06223">
    <property type="entry name" value="PRTases_typeI"/>
    <property type="match status" value="1"/>
</dbReference>
<gene>
    <name evidence="4" type="ORF">UFOPK1392_01206</name>
    <name evidence="5" type="ORF">UFOPK3733_00367</name>
</gene>
<sequence length="178" mass="19064">MLPVPAGLSTLSALTAYDEHSAKFITDAKYHNSRTGLVVLARWAARMVPGDVVDELGCVSWAPTATRRRRERGFDQAQIMARIVGRELGLPTRRLLRRSSAAAQTGRTRTERLSGPVFTPLRDRGSDSHRRLTTPSSILIVDDVCTTGATLIAAARALAGSGRAVHGLVIARTPAPGA</sequence>
<proteinExistence type="inferred from homology"/>
<name>A0A6J7I4P7_9ZZZZ</name>
<evidence type="ECO:0000313" key="5">
    <source>
        <dbReference type="EMBL" id="CAB4925883.1"/>
    </source>
</evidence>
<accession>A0A6J7I4P7</accession>
<evidence type="ECO:0000259" key="3">
    <source>
        <dbReference type="Pfam" id="PF00156"/>
    </source>
</evidence>
<dbReference type="InterPro" id="IPR000836">
    <property type="entry name" value="PRTase_dom"/>
</dbReference>
<organism evidence="5">
    <name type="scientific">freshwater metagenome</name>
    <dbReference type="NCBI Taxonomy" id="449393"/>
    <lineage>
        <taxon>unclassified sequences</taxon>
        <taxon>metagenomes</taxon>
        <taxon>ecological metagenomes</taxon>
    </lineage>
</organism>
<dbReference type="InterPro" id="IPR051910">
    <property type="entry name" value="ComF/GntX_DNA_util-trans"/>
</dbReference>
<feature type="compositionally biased region" description="Basic and acidic residues" evidence="2">
    <location>
        <begin position="121"/>
        <end position="130"/>
    </location>
</feature>
<dbReference type="PANTHER" id="PTHR47505:SF1">
    <property type="entry name" value="DNA UTILIZATION PROTEIN YHGH"/>
    <property type="match status" value="1"/>
</dbReference>
<evidence type="ECO:0000256" key="2">
    <source>
        <dbReference type="SAM" id="MobiDB-lite"/>
    </source>
</evidence>
<dbReference type="Pfam" id="PF00156">
    <property type="entry name" value="Pribosyltran"/>
    <property type="match status" value="1"/>
</dbReference>
<dbReference type="AlphaFoldDB" id="A0A6J7I4P7"/>
<comment type="similarity">
    <text evidence="1">Belongs to the ComF/GntX family.</text>
</comment>
<dbReference type="InterPro" id="IPR029057">
    <property type="entry name" value="PRTase-like"/>
</dbReference>
<dbReference type="SUPFAM" id="SSF53271">
    <property type="entry name" value="PRTase-like"/>
    <property type="match status" value="1"/>
</dbReference>
<feature type="domain" description="Phosphoribosyltransferase" evidence="3">
    <location>
        <begin position="80"/>
        <end position="163"/>
    </location>
</feature>
<dbReference type="EMBL" id="CAFBNC010000010">
    <property type="protein sequence ID" value="CAB4925883.1"/>
    <property type="molecule type" value="Genomic_DNA"/>
</dbReference>
<evidence type="ECO:0000313" key="4">
    <source>
        <dbReference type="EMBL" id="CAB4323451.1"/>
    </source>
</evidence>
<protein>
    <submittedName>
        <fullName evidence="5">Unannotated protein</fullName>
    </submittedName>
</protein>
<dbReference type="EMBL" id="CAEMXZ010000045">
    <property type="protein sequence ID" value="CAB4323451.1"/>
    <property type="molecule type" value="Genomic_DNA"/>
</dbReference>
<evidence type="ECO:0000256" key="1">
    <source>
        <dbReference type="ARBA" id="ARBA00008007"/>
    </source>
</evidence>
<dbReference type="Gene3D" id="3.40.50.2020">
    <property type="match status" value="1"/>
</dbReference>
<feature type="region of interest" description="Disordered" evidence="2">
    <location>
        <begin position="99"/>
        <end position="130"/>
    </location>
</feature>
<dbReference type="PANTHER" id="PTHR47505">
    <property type="entry name" value="DNA UTILIZATION PROTEIN YHGH"/>
    <property type="match status" value="1"/>
</dbReference>
<reference evidence="5" key="1">
    <citation type="submission" date="2020-05" db="EMBL/GenBank/DDBJ databases">
        <authorList>
            <person name="Chiriac C."/>
            <person name="Salcher M."/>
            <person name="Ghai R."/>
            <person name="Kavagutti S V."/>
        </authorList>
    </citation>
    <scope>NUCLEOTIDE SEQUENCE</scope>
</reference>